<evidence type="ECO:0000313" key="8">
    <source>
        <dbReference type="EMBL" id="KNC49796.1"/>
    </source>
</evidence>
<feature type="compositionally biased region" description="Acidic residues" evidence="5">
    <location>
        <begin position="126"/>
        <end position="136"/>
    </location>
</feature>
<dbReference type="Pfam" id="PF03914">
    <property type="entry name" value="CBF"/>
    <property type="match status" value="1"/>
</dbReference>
<feature type="compositionally biased region" description="Acidic residues" evidence="5">
    <location>
        <begin position="230"/>
        <end position="240"/>
    </location>
</feature>
<dbReference type="Pfam" id="PF07540">
    <property type="entry name" value="NOC3p"/>
    <property type="match status" value="1"/>
</dbReference>
<evidence type="ECO:0000256" key="5">
    <source>
        <dbReference type="SAM" id="MobiDB-lite"/>
    </source>
</evidence>
<feature type="compositionally biased region" description="Basic and acidic residues" evidence="5">
    <location>
        <begin position="40"/>
        <end position="56"/>
    </location>
</feature>
<feature type="compositionally biased region" description="Low complexity" evidence="5">
    <location>
        <begin position="921"/>
        <end position="930"/>
    </location>
</feature>
<dbReference type="InterPro" id="IPR005612">
    <property type="entry name" value="CCAAT-binding_factor"/>
</dbReference>
<dbReference type="GO" id="GO:0006270">
    <property type="term" value="P:DNA replication initiation"/>
    <property type="evidence" value="ECO:0007669"/>
    <property type="project" value="TreeGrafter"/>
</dbReference>
<feature type="compositionally biased region" description="Basic residues" evidence="5">
    <location>
        <begin position="8"/>
        <end position="29"/>
    </location>
</feature>
<sequence>MGGSKGRVAAKKRQASLKVRNKKATKAARTHALPRPARKVQQEKKQRMIRNKELAPDQHPLLRSLGGAKPSMKIRRMVRKDMTAAQKKRKEKQARKMDLKLKKRKKNKMMVLDDTDFERGATGAQSDDDSSDDDMLTDVNVSAMRSLLRATGEVFDDGESESDSADAVSNHAAAVGTAATADDDDLGDIGIRRATSWAQPSEKGKLPTVTRSGKLVDVEAQPSMYALEPEAMEEASESESGDGSLQGDNDDQAGEKTKVLSEAAARHKRNRLLAKRKRDIAEGVQLLLEAPESHIHGLDEMLQLAQSDRDPVVQRYAVAGLTTVYKDILPGYRIRTLTDHETSVKVSKAVSAQRASEQGLVHSYQAFVQLLDKRMDDVFRAVNYADEAAISPAARVDAKLYVTSVCTLVIHKPHFNFSTDLIKWILRGVNSKNERISSQCYDAMVEVFDVDGEKEITLAAIGLIASLMQAKKFSASPKLVQLFGELRLLDAVPQAVTLDGQRRSIDEVLQPHLSGKQRKELKARRKREMALAKESAEVSKYERQLLQTDILSRIMLAYFRVLKKAPHSRLLPAVLAGLEKHAHLVNVEFTGDLFAALAAIVADTSIRLVARCYAIHTALGLVDGLGSAFQVDLKDFYIGLYTTLAEVRGEVVAAATTAQRAALQPTLTSILTNLERAFAHLGRELAAPRVAAILKRMASLATVTPVGFTISIIWMIRKVMLKAPLLHQLLESEKTSMGAFDDEVDDPHHANGLAATLFELMALANSHWHPKVRSMAAAAVALEPIPVRQSSIKATKFVNVYDVSKGTFNPAIPKPGAHSLSRIMRRWAKKSKGAHRFFFLPTDGEHDVGPVSAVAAPIADARVLPPKSTRIFGSWLASRRAAAAVVDAQLTAASLAAQREEIAHLRTVFNAVRAKRKRDAGAQSASGSASKRQKRK</sequence>
<evidence type="ECO:0000259" key="7">
    <source>
        <dbReference type="Pfam" id="PF07540"/>
    </source>
</evidence>
<gene>
    <name evidence="8" type="ORF">AMSG_06074</name>
</gene>
<evidence type="ECO:0000256" key="3">
    <source>
        <dbReference type="ARBA" id="ARBA00023054"/>
    </source>
</evidence>
<comment type="similarity">
    <text evidence="2">Belongs to the CBF/MAK21 family.</text>
</comment>
<feature type="region of interest" description="Disordered" evidence="5">
    <location>
        <begin position="230"/>
        <end position="255"/>
    </location>
</feature>
<keyword evidence="4" id="KW-0539">Nucleus</keyword>
<evidence type="ECO:0000259" key="6">
    <source>
        <dbReference type="Pfam" id="PF03914"/>
    </source>
</evidence>
<feature type="domain" description="CCAAT-binding factor" evidence="6">
    <location>
        <begin position="615"/>
        <end position="776"/>
    </location>
</feature>
<evidence type="ECO:0000256" key="4">
    <source>
        <dbReference type="ARBA" id="ARBA00023242"/>
    </source>
</evidence>
<dbReference type="Proteomes" id="UP000054408">
    <property type="component" value="Unassembled WGS sequence"/>
</dbReference>
<dbReference type="PANTHER" id="PTHR14428">
    <property type="entry name" value="NUCLEOLAR COMPLEX PROTEIN 3"/>
    <property type="match status" value="1"/>
</dbReference>
<dbReference type="eggNOG" id="KOG2153">
    <property type="taxonomic scope" value="Eukaryota"/>
</dbReference>
<dbReference type="InterPro" id="IPR016903">
    <property type="entry name" value="Nucleolar_cplx-assoc_3"/>
</dbReference>
<dbReference type="InterPro" id="IPR016024">
    <property type="entry name" value="ARM-type_fold"/>
</dbReference>
<feature type="region of interest" description="Disordered" evidence="5">
    <location>
        <begin position="915"/>
        <end position="936"/>
    </location>
</feature>
<evidence type="ECO:0000313" key="9">
    <source>
        <dbReference type="Proteomes" id="UP000054408"/>
    </source>
</evidence>
<dbReference type="EMBL" id="GL349457">
    <property type="protein sequence ID" value="KNC49796.1"/>
    <property type="molecule type" value="Genomic_DNA"/>
</dbReference>
<organism evidence="8 9">
    <name type="scientific">Thecamonas trahens ATCC 50062</name>
    <dbReference type="NCBI Taxonomy" id="461836"/>
    <lineage>
        <taxon>Eukaryota</taxon>
        <taxon>Apusozoa</taxon>
        <taxon>Apusomonadida</taxon>
        <taxon>Apusomonadidae</taxon>
        <taxon>Thecamonas</taxon>
    </lineage>
</organism>
<dbReference type="GO" id="GO:0005730">
    <property type="term" value="C:nucleolus"/>
    <property type="evidence" value="ECO:0007669"/>
    <property type="project" value="UniProtKB-SubCell"/>
</dbReference>
<protein>
    <submittedName>
        <fullName evidence="8">Nuclear export protein Noc3</fullName>
    </submittedName>
</protein>
<feature type="domain" description="Nucleolar complex-associated protein 3 N-terminal" evidence="7">
    <location>
        <begin position="276"/>
        <end position="367"/>
    </location>
</feature>
<dbReference type="AlphaFoldDB" id="A0A0L0DCH6"/>
<dbReference type="OrthoDB" id="10263597at2759"/>
<accession>A0A0L0DCH6</accession>
<dbReference type="SUPFAM" id="SSF48371">
    <property type="entry name" value="ARM repeat"/>
    <property type="match status" value="1"/>
</dbReference>
<dbReference type="InterPro" id="IPR011501">
    <property type="entry name" value="Noc3_N"/>
</dbReference>
<dbReference type="STRING" id="461836.A0A0L0DCH6"/>
<comment type="subcellular location">
    <subcellularLocation>
        <location evidence="1">Nucleus</location>
        <location evidence="1">Nucleolus</location>
    </subcellularLocation>
</comment>
<dbReference type="PANTHER" id="PTHR14428:SF5">
    <property type="entry name" value="NUCLEOLAR COMPLEX PROTEIN 3 HOMOLOG"/>
    <property type="match status" value="1"/>
</dbReference>
<proteinExistence type="inferred from homology"/>
<evidence type="ECO:0000256" key="2">
    <source>
        <dbReference type="ARBA" id="ARBA00007797"/>
    </source>
</evidence>
<keyword evidence="3" id="KW-0175">Coiled coil</keyword>
<dbReference type="RefSeq" id="XP_013757580.1">
    <property type="nucleotide sequence ID" value="XM_013902126.1"/>
</dbReference>
<name>A0A0L0DCH6_THETB</name>
<dbReference type="GO" id="GO:0003682">
    <property type="term" value="F:chromatin binding"/>
    <property type="evidence" value="ECO:0007669"/>
    <property type="project" value="TreeGrafter"/>
</dbReference>
<feature type="region of interest" description="Disordered" evidence="5">
    <location>
        <begin position="1"/>
        <end position="136"/>
    </location>
</feature>
<keyword evidence="9" id="KW-1185">Reference proteome</keyword>
<reference evidence="8 9" key="1">
    <citation type="submission" date="2010-05" db="EMBL/GenBank/DDBJ databases">
        <title>The Genome Sequence of Thecamonas trahens ATCC 50062.</title>
        <authorList>
            <consortium name="The Broad Institute Genome Sequencing Platform"/>
            <person name="Russ C."/>
            <person name="Cuomo C."/>
            <person name="Shea T."/>
            <person name="Young S.K."/>
            <person name="Zeng Q."/>
            <person name="Koehrsen M."/>
            <person name="Haas B."/>
            <person name="Borodovsky M."/>
            <person name="Guigo R."/>
            <person name="Alvarado L."/>
            <person name="Berlin A."/>
            <person name="Bochicchio J."/>
            <person name="Borenstein D."/>
            <person name="Chapman S."/>
            <person name="Chen Z."/>
            <person name="Freedman E."/>
            <person name="Gellesch M."/>
            <person name="Goldberg J."/>
            <person name="Griggs A."/>
            <person name="Gujja S."/>
            <person name="Heilman E."/>
            <person name="Heiman D."/>
            <person name="Hepburn T."/>
            <person name="Howarth C."/>
            <person name="Jen D."/>
            <person name="Larson L."/>
            <person name="Mehta T."/>
            <person name="Park D."/>
            <person name="Pearson M."/>
            <person name="Roberts A."/>
            <person name="Saif S."/>
            <person name="Shenoy N."/>
            <person name="Sisk P."/>
            <person name="Stolte C."/>
            <person name="Sykes S."/>
            <person name="Thomson T."/>
            <person name="Walk T."/>
            <person name="White J."/>
            <person name="Yandava C."/>
            <person name="Burger G."/>
            <person name="Gray M.W."/>
            <person name="Holland P.W.H."/>
            <person name="King N."/>
            <person name="Lang F.B.F."/>
            <person name="Roger A.J."/>
            <person name="Ruiz-Trillo I."/>
            <person name="Lander E."/>
            <person name="Nusbaum C."/>
        </authorList>
    </citation>
    <scope>NUCLEOTIDE SEQUENCE [LARGE SCALE GENOMIC DNA]</scope>
    <source>
        <strain evidence="8 9">ATCC 50062</strain>
    </source>
</reference>
<dbReference type="OMA" id="ANSHWHP"/>
<dbReference type="GeneID" id="25565335"/>
<evidence type="ECO:0000256" key="1">
    <source>
        <dbReference type="ARBA" id="ARBA00004604"/>
    </source>
</evidence>